<dbReference type="EMBL" id="JAAXKY010000166">
    <property type="protein sequence ID" value="NMH81719.1"/>
    <property type="molecule type" value="Genomic_DNA"/>
</dbReference>
<feature type="signal peptide" evidence="1">
    <location>
        <begin position="1"/>
        <end position="22"/>
    </location>
</feature>
<evidence type="ECO:0000256" key="1">
    <source>
        <dbReference type="SAM" id="SignalP"/>
    </source>
</evidence>
<organism evidence="2 3">
    <name type="scientific">Pseudonocardia xinjiangensis</name>
    <dbReference type="NCBI Taxonomy" id="75289"/>
    <lineage>
        <taxon>Bacteria</taxon>
        <taxon>Bacillati</taxon>
        <taxon>Actinomycetota</taxon>
        <taxon>Actinomycetes</taxon>
        <taxon>Pseudonocardiales</taxon>
        <taxon>Pseudonocardiaceae</taxon>
        <taxon>Pseudonocardia</taxon>
    </lineage>
</organism>
<dbReference type="RefSeq" id="WP_169399747.1">
    <property type="nucleotide sequence ID" value="NZ_BAAAJH010000002.1"/>
</dbReference>
<sequence length="191" mass="20026">MRQVWRLLLLVVAVLVAGCSAAGGEASPPDQARSGIPPRPHEVRIDGVDPCSLLTAEQRAELGLDGRPVFDAAPVALYGGADVPLCAIRGFQPRAVAVGISVVTSAGMELYTSGDLAAEVRPVQVRGFPAVVALPTRFTGYCSVIVDVAPGQLLDVQFRDGGRNPPISRDQLCRDAEQVAEIAMGTLIASR</sequence>
<evidence type="ECO:0000313" key="2">
    <source>
        <dbReference type="EMBL" id="NMH81719.1"/>
    </source>
</evidence>
<evidence type="ECO:0000313" key="3">
    <source>
        <dbReference type="Proteomes" id="UP001296706"/>
    </source>
</evidence>
<dbReference type="Proteomes" id="UP001296706">
    <property type="component" value="Unassembled WGS sequence"/>
</dbReference>
<accession>A0ABX1RPZ4</accession>
<feature type="chain" id="PRO_5046836265" evidence="1">
    <location>
        <begin position="23"/>
        <end position="191"/>
    </location>
</feature>
<reference evidence="2 3" key="1">
    <citation type="submission" date="2020-04" db="EMBL/GenBank/DDBJ databases">
        <authorList>
            <person name="Klaysubun C."/>
            <person name="Duangmal K."/>
            <person name="Lipun K."/>
        </authorList>
    </citation>
    <scope>NUCLEOTIDE SEQUENCE [LARGE SCALE GENOMIC DNA]</scope>
    <source>
        <strain evidence="2 3">JCM 11839</strain>
    </source>
</reference>
<protein>
    <submittedName>
        <fullName evidence="2">DUF3558 domain-containing protein</fullName>
    </submittedName>
</protein>
<gene>
    <name evidence="2" type="ORF">HF577_32100</name>
</gene>
<proteinExistence type="predicted"/>
<dbReference type="Pfam" id="PF12079">
    <property type="entry name" value="DUF3558"/>
    <property type="match status" value="1"/>
</dbReference>
<comment type="caution">
    <text evidence="2">The sequence shown here is derived from an EMBL/GenBank/DDBJ whole genome shotgun (WGS) entry which is preliminary data.</text>
</comment>
<name>A0ABX1RPZ4_9PSEU</name>
<keyword evidence="1" id="KW-0732">Signal</keyword>
<dbReference type="InterPro" id="IPR024520">
    <property type="entry name" value="DUF3558"/>
</dbReference>
<keyword evidence="3" id="KW-1185">Reference proteome</keyword>
<dbReference type="PROSITE" id="PS51257">
    <property type="entry name" value="PROKAR_LIPOPROTEIN"/>
    <property type="match status" value="1"/>
</dbReference>